<organism evidence="3 5">
    <name type="scientific">Geotrichum candidum</name>
    <name type="common">Oospora lactis</name>
    <name type="synonym">Dipodascus geotrichum</name>
    <dbReference type="NCBI Taxonomy" id="1173061"/>
    <lineage>
        <taxon>Eukaryota</taxon>
        <taxon>Fungi</taxon>
        <taxon>Dikarya</taxon>
        <taxon>Ascomycota</taxon>
        <taxon>Saccharomycotina</taxon>
        <taxon>Dipodascomycetes</taxon>
        <taxon>Dipodascales</taxon>
        <taxon>Dipodascaceae</taxon>
        <taxon>Geotrichum</taxon>
    </lineage>
</organism>
<dbReference type="Proteomes" id="UP000750522">
    <property type="component" value="Unassembled WGS sequence"/>
</dbReference>
<dbReference type="AlphaFoldDB" id="A0A0J9XBW2"/>
<proteinExistence type="inferred from homology"/>
<dbReference type="InterPro" id="IPR002634">
    <property type="entry name" value="BolA"/>
</dbReference>
<evidence type="ECO:0000256" key="1">
    <source>
        <dbReference type="ARBA" id="ARBA00005578"/>
    </source>
</evidence>
<comment type="caution">
    <text evidence="3">The sequence shown here is derived from an EMBL/GenBank/DDBJ whole genome shotgun (WGS) entry which is preliminary data.</text>
</comment>
<dbReference type="SUPFAM" id="SSF82657">
    <property type="entry name" value="BolA-like"/>
    <property type="match status" value="1"/>
</dbReference>
<sequence>MNRINFRSLSSLVKSSSGSLLRSTTTLPKPSLYKNAARFYAVEPTPDLDAYEQQLFTLLNKELDPEVLNVKDVSGGCGSMFAINIVSEKFNGLSLIKQQRLVNEVLKDEISKWHGLQLRTKALEKYNK</sequence>
<reference evidence="4" key="2">
    <citation type="journal article" date="2020" name="Front. Microbiol.">
        <title>Phenotypic and Genetic Characterization of the Cheese Ripening Yeast Geotrichum candidum.</title>
        <authorList>
            <person name="Perkins V."/>
            <person name="Vignola S."/>
            <person name="Lessard M.H."/>
            <person name="Plante P.L."/>
            <person name="Corbeil J."/>
            <person name="Dugat-Bony E."/>
            <person name="Frenette M."/>
            <person name="Labrie S."/>
        </authorList>
    </citation>
    <scope>NUCLEOTIDE SEQUENCE</scope>
    <source>
        <strain evidence="4">LMA-70</strain>
    </source>
</reference>
<dbReference type="STRING" id="1173061.A0A0J9XBW2"/>
<reference evidence="4" key="3">
    <citation type="submission" date="2020-01" db="EMBL/GenBank/DDBJ databases">
        <authorList>
            <person name="Perkins V."/>
            <person name="Lessard M.-H."/>
            <person name="Dugat-Bony E."/>
            <person name="Frenette M."/>
            <person name="Labrie S."/>
        </authorList>
    </citation>
    <scope>NUCLEOTIDE SEQUENCE</scope>
    <source>
        <strain evidence="4">LMA-70</strain>
    </source>
</reference>
<comment type="similarity">
    <text evidence="1 2">Belongs to the BolA/IbaG family.</text>
</comment>
<dbReference type="InterPro" id="IPR052275">
    <property type="entry name" value="Mt_Fe-S_assembly_factor"/>
</dbReference>
<evidence type="ECO:0000256" key="2">
    <source>
        <dbReference type="RuleBase" id="RU003860"/>
    </source>
</evidence>
<dbReference type="PANTHER" id="PTHR46188">
    <property type="entry name" value="BOLA-LIKE PROTEIN 3"/>
    <property type="match status" value="1"/>
</dbReference>
<dbReference type="EMBL" id="QQZK01000024">
    <property type="protein sequence ID" value="KAF5103268.1"/>
    <property type="molecule type" value="Genomic_DNA"/>
</dbReference>
<dbReference type="GO" id="GO:0005759">
    <property type="term" value="C:mitochondrial matrix"/>
    <property type="evidence" value="ECO:0007669"/>
    <property type="project" value="TreeGrafter"/>
</dbReference>
<dbReference type="Gene3D" id="3.10.20.90">
    <property type="entry name" value="Phosphatidylinositol 3-kinase Catalytic Subunit, Chain A, domain 1"/>
    <property type="match status" value="1"/>
</dbReference>
<evidence type="ECO:0000313" key="3">
    <source>
        <dbReference type="EMBL" id="CDO54676.1"/>
    </source>
</evidence>
<accession>A0A0J9XBW2</accession>
<dbReference type="Pfam" id="PF01722">
    <property type="entry name" value="BolA"/>
    <property type="match status" value="1"/>
</dbReference>
<keyword evidence="5" id="KW-1185">Reference proteome</keyword>
<dbReference type="EMBL" id="CCBN010000008">
    <property type="protein sequence ID" value="CDO54676.1"/>
    <property type="molecule type" value="Genomic_DNA"/>
</dbReference>
<reference evidence="3 5" key="1">
    <citation type="submission" date="2014-03" db="EMBL/GenBank/DDBJ databases">
        <authorList>
            <person name="Casaregola S."/>
        </authorList>
    </citation>
    <scope>NUCLEOTIDE SEQUENCE [LARGE SCALE GENOMIC DNA]</scope>
    <source>
        <strain evidence="3 5">CLIB 918</strain>
    </source>
</reference>
<dbReference type="OrthoDB" id="203381at2759"/>
<gene>
    <name evidence="3" type="ORF">BN980_GECA08s03002g</name>
    <name evidence="4" type="ORF">DV451_001563</name>
</gene>
<evidence type="ECO:0000313" key="5">
    <source>
        <dbReference type="Proteomes" id="UP000242525"/>
    </source>
</evidence>
<protein>
    <submittedName>
        <fullName evidence="3">Similar to Saccharomyces cerevisiae YAL046C AIM1 Protein involved in mitochondrial function or organization</fullName>
    </submittedName>
</protein>
<dbReference type="PANTHER" id="PTHR46188:SF1">
    <property type="entry name" value="BOLA-LIKE PROTEIN 3"/>
    <property type="match status" value="1"/>
</dbReference>
<dbReference type="InterPro" id="IPR036065">
    <property type="entry name" value="BolA-like_sf"/>
</dbReference>
<evidence type="ECO:0000313" key="4">
    <source>
        <dbReference type="EMBL" id="KAF5103268.1"/>
    </source>
</evidence>
<dbReference type="Proteomes" id="UP000242525">
    <property type="component" value="Unassembled WGS sequence"/>
</dbReference>
<name>A0A0J9XBW2_GEOCN</name>